<evidence type="ECO:0000313" key="1">
    <source>
        <dbReference type="EMBL" id="KKN02763.1"/>
    </source>
</evidence>
<name>A0A0F9QBU7_9ZZZZ</name>
<feature type="non-terminal residue" evidence="1">
    <location>
        <position position="241"/>
    </location>
</feature>
<dbReference type="EMBL" id="LAZR01005110">
    <property type="protein sequence ID" value="KKN02763.1"/>
    <property type="molecule type" value="Genomic_DNA"/>
</dbReference>
<dbReference type="AlphaFoldDB" id="A0A0F9QBU7"/>
<sequence>MVNQELIEKLKHLLKKLFQFENNDLDFGIYRIINIKRKEISEFIETDLFKSISQELEKHKNQQISEEVVYNNIINFFSRYYDNGDFISKRRYSKSNKYLIPYNGEEVYLYWATNDQYYIKTAETFKNYSFKIGNWKIKFEIIDEDVEFEKNNIKETQNKYFIFNSIEPLSNNIINIRFGYRGLSSEEEELIKEEVGKKSIKKDYVNIYNLNRIKETVEISSVEELKTKHQKLNGDLTDKTE</sequence>
<protein>
    <submittedName>
        <fullName evidence="1">Uncharacterized protein</fullName>
    </submittedName>
</protein>
<accession>A0A0F9QBU7</accession>
<comment type="caution">
    <text evidence="1">The sequence shown here is derived from an EMBL/GenBank/DDBJ whole genome shotgun (WGS) entry which is preliminary data.</text>
</comment>
<proteinExistence type="predicted"/>
<gene>
    <name evidence="1" type="ORF">LCGC14_1114490</name>
</gene>
<reference evidence="1" key="1">
    <citation type="journal article" date="2015" name="Nature">
        <title>Complex archaea that bridge the gap between prokaryotes and eukaryotes.</title>
        <authorList>
            <person name="Spang A."/>
            <person name="Saw J.H."/>
            <person name="Jorgensen S.L."/>
            <person name="Zaremba-Niedzwiedzka K."/>
            <person name="Martijn J."/>
            <person name="Lind A.E."/>
            <person name="van Eijk R."/>
            <person name="Schleper C."/>
            <person name="Guy L."/>
            <person name="Ettema T.J."/>
        </authorList>
    </citation>
    <scope>NUCLEOTIDE SEQUENCE</scope>
</reference>
<organism evidence="1">
    <name type="scientific">marine sediment metagenome</name>
    <dbReference type="NCBI Taxonomy" id="412755"/>
    <lineage>
        <taxon>unclassified sequences</taxon>
        <taxon>metagenomes</taxon>
        <taxon>ecological metagenomes</taxon>
    </lineage>
</organism>